<name>A0A164S4R6_9CRUS</name>
<dbReference type="OrthoDB" id="21144at2759"/>
<sequence>MMMKRRFQVKMGAQQYHQNGGHARDIQTRSDRELVFLLQKDPTQRTVHEINRIWMALRPMGAFGLLRDSALRSLCRVIRYERHDANDILYCRGELCSCWYVLLCGSVFIDGSMYLPGAR</sequence>
<evidence type="ECO:0000313" key="1">
    <source>
        <dbReference type="EMBL" id="KZS09247.1"/>
    </source>
</evidence>
<dbReference type="EMBL" id="LRGB01002086">
    <property type="protein sequence ID" value="KZS09247.1"/>
    <property type="molecule type" value="Genomic_DNA"/>
</dbReference>
<dbReference type="STRING" id="35525.A0A164S4R6"/>
<reference evidence="1 2" key="1">
    <citation type="submission" date="2016-03" db="EMBL/GenBank/DDBJ databases">
        <title>EvidentialGene: Evidence-directed Construction of Genes on Genomes.</title>
        <authorList>
            <person name="Gilbert D.G."/>
            <person name="Choi J.-H."/>
            <person name="Mockaitis K."/>
            <person name="Colbourne J."/>
            <person name="Pfrender M."/>
        </authorList>
    </citation>
    <scope>NUCLEOTIDE SEQUENCE [LARGE SCALE GENOMIC DNA]</scope>
    <source>
        <strain evidence="1 2">Xinb3</strain>
        <tissue evidence="1">Complete organism</tissue>
    </source>
</reference>
<dbReference type="AlphaFoldDB" id="A0A164S4R6"/>
<dbReference type="InterPro" id="IPR014710">
    <property type="entry name" value="RmlC-like_jellyroll"/>
</dbReference>
<organism evidence="1 2">
    <name type="scientific">Daphnia magna</name>
    <dbReference type="NCBI Taxonomy" id="35525"/>
    <lineage>
        <taxon>Eukaryota</taxon>
        <taxon>Metazoa</taxon>
        <taxon>Ecdysozoa</taxon>
        <taxon>Arthropoda</taxon>
        <taxon>Crustacea</taxon>
        <taxon>Branchiopoda</taxon>
        <taxon>Diplostraca</taxon>
        <taxon>Cladocera</taxon>
        <taxon>Anomopoda</taxon>
        <taxon>Daphniidae</taxon>
        <taxon>Daphnia</taxon>
    </lineage>
</organism>
<keyword evidence="2" id="KW-1185">Reference proteome</keyword>
<evidence type="ECO:0000313" key="2">
    <source>
        <dbReference type="Proteomes" id="UP000076858"/>
    </source>
</evidence>
<dbReference type="Gene3D" id="2.60.120.10">
    <property type="entry name" value="Jelly Rolls"/>
    <property type="match status" value="1"/>
</dbReference>
<dbReference type="Proteomes" id="UP000076858">
    <property type="component" value="Unassembled WGS sequence"/>
</dbReference>
<dbReference type="InterPro" id="IPR018490">
    <property type="entry name" value="cNMP-bd_dom_sf"/>
</dbReference>
<protein>
    <submittedName>
        <fullName evidence="1">Putative Rap guanine nucleotide exchange factor 6</fullName>
    </submittedName>
</protein>
<comment type="caution">
    <text evidence="1">The sequence shown here is derived from an EMBL/GenBank/DDBJ whole genome shotgun (WGS) entry which is preliminary data.</text>
</comment>
<proteinExistence type="predicted"/>
<gene>
    <name evidence="1" type="ORF">APZ42_026581</name>
</gene>
<dbReference type="SUPFAM" id="SSF51206">
    <property type="entry name" value="cAMP-binding domain-like"/>
    <property type="match status" value="1"/>
</dbReference>
<accession>A0A164S4R6</accession>